<gene>
    <name evidence="1" type="ORF">SDC9_196907</name>
</gene>
<accession>A0A645IDU3</accession>
<comment type="caution">
    <text evidence="1">The sequence shown here is derived from an EMBL/GenBank/DDBJ whole genome shotgun (WGS) entry which is preliminary data.</text>
</comment>
<sequence length="108" mass="11971">MVLFQRGGGRIDLFPRGLGTKAQPHHSGGHLFFKAKRRRHLAGFSLMAGRPRRDADARVGQIVHHVLTGVAGHGDRQHMGRGPLCDQLQVRNLRKTFHGVSLDFGHVP</sequence>
<name>A0A645IDU3_9ZZZZ</name>
<reference evidence="1" key="1">
    <citation type="submission" date="2019-08" db="EMBL/GenBank/DDBJ databases">
        <authorList>
            <person name="Kucharzyk K."/>
            <person name="Murdoch R.W."/>
            <person name="Higgins S."/>
            <person name="Loffler F."/>
        </authorList>
    </citation>
    <scope>NUCLEOTIDE SEQUENCE</scope>
</reference>
<dbReference type="AlphaFoldDB" id="A0A645IDU3"/>
<protein>
    <submittedName>
        <fullName evidence="1">Uncharacterized protein</fullName>
    </submittedName>
</protein>
<dbReference type="EMBL" id="VSSQ01112392">
    <property type="protein sequence ID" value="MPN49290.1"/>
    <property type="molecule type" value="Genomic_DNA"/>
</dbReference>
<proteinExistence type="predicted"/>
<evidence type="ECO:0000313" key="1">
    <source>
        <dbReference type="EMBL" id="MPN49290.1"/>
    </source>
</evidence>
<organism evidence="1">
    <name type="scientific">bioreactor metagenome</name>
    <dbReference type="NCBI Taxonomy" id="1076179"/>
    <lineage>
        <taxon>unclassified sequences</taxon>
        <taxon>metagenomes</taxon>
        <taxon>ecological metagenomes</taxon>
    </lineage>
</organism>